<dbReference type="EMBL" id="CAIF01000245">
    <property type="protein sequence ID" value="CCH46435.1"/>
    <property type="molecule type" value="Genomic_DNA"/>
</dbReference>
<dbReference type="STRING" id="1206466.K0KMD6"/>
<feature type="region of interest" description="Disordered" evidence="1">
    <location>
        <begin position="1"/>
        <end position="48"/>
    </location>
</feature>
<dbReference type="InParanoid" id="K0KMD6"/>
<dbReference type="Proteomes" id="UP000009328">
    <property type="component" value="Unassembled WGS sequence"/>
</dbReference>
<organism evidence="2 3">
    <name type="scientific">Wickerhamomyces ciferrii (strain ATCC 14091 / BCRC 22168 / CBS 111 / JCM 3599 / NBRC 0793 / NRRL Y-1031 F-60-10)</name>
    <name type="common">Yeast</name>
    <name type="synonym">Pichia ciferrii</name>
    <dbReference type="NCBI Taxonomy" id="1206466"/>
    <lineage>
        <taxon>Eukaryota</taxon>
        <taxon>Fungi</taxon>
        <taxon>Dikarya</taxon>
        <taxon>Ascomycota</taxon>
        <taxon>Saccharomycotina</taxon>
        <taxon>Saccharomycetes</taxon>
        <taxon>Phaffomycetales</taxon>
        <taxon>Wickerhamomycetaceae</taxon>
        <taxon>Wickerhamomyces</taxon>
    </lineage>
</organism>
<evidence type="ECO:0000256" key="1">
    <source>
        <dbReference type="SAM" id="MobiDB-lite"/>
    </source>
</evidence>
<name>K0KMD6_WICCF</name>
<dbReference type="GO" id="GO:0006893">
    <property type="term" value="P:Golgi to plasma membrane transport"/>
    <property type="evidence" value="ECO:0007669"/>
    <property type="project" value="UniProtKB-ARBA"/>
</dbReference>
<dbReference type="FunCoup" id="K0KMD6">
    <property type="interactions" value="100"/>
</dbReference>
<dbReference type="InterPro" id="IPR011990">
    <property type="entry name" value="TPR-like_helical_dom_sf"/>
</dbReference>
<dbReference type="Gene3D" id="1.25.40.10">
    <property type="entry name" value="Tetratricopeptide repeat domain"/>
    <property type="match status" value="1"/>
</dbReference>
<proteinExistence type="predicted"/>
<dbReference type="PANTHER" id="PTHR31975">
    <property type="entry name" value="BUD SITE SELECTION PROTEIN 7-RELATED"/>
    <property type="match status" value="1"/>
</dbReference>
<sequence>MSNLSISSRDPSHSHSRSQSVLDLGNVGGTSSPKKKQSHQKSKSITKPFIIHPSLSEQSFGDSIGKRTSSLPNFKELGPPDLIHISNYNKISQKEEGNYHYITGLDVSSPVAPLAYLTTLNLNSSNNSSKHPNIYTYCSFNSFSRCDVRIRIEFPNNNNSSYQLQQIPSDRSNKTLMEVNDDVWEELFVSSVIRSVIINLDFERKLPSLVEKPLIKSIQHSKTIISKLIKFLDKGYLLGCISTVQRPSLVQNFLVDTLLKIVELTNLYDYTIELLTKHKKTDQLTILIIKILFLKDSEVEAIKLINQSLKLNPRDTLILNEQVKFLLSREQYELALNPALSAVNSNPVDFESWLNLTKLHILSDNIPMALVALNSAPMYTIRSKDLIFIENKDSLALPFPNEGKIHKVWGNISQIHGLGSENLIKFSPRYEVEACDPTLIRINQTPLKGTYKLTYDLLILIINKIGWDNLLKIRSQVFIMDDEYKKTISTTSIDEKNGGSNSSITNKRLCERWLDQLFLVLYEDLRVVLIVENELNNAKQLKHSGLEWQLIGLASFRTQHFKNSIAALRTSLSAKFDIISALKVMELWENQYYNRDFKIWNKLNKFGNFDITLDQILDILVRAISFNIRFFNEFQLDILLFLKKFLTKYDVDFIKNKIQVLFENDNKDYKNSGVIPPFDSLVADTLMFSQ</sequence>
<evidence type="ECO:0000313" key="2">
    <source>
        <dbReference type="EMBL" id="CCH46435.1"/>
    </source>
</evidence>
<dbReference type="AlphaFoldDB" id="K0KMD6"/>
<comment type="caution">
    <text evidence="2">The sequence shown here is derived from an EMBL/GenBank/DDBJ whole genome shotgun (WGS) entry which is preliminary data.</text>
</comment>
<reference evidence="2 3" key="1">
    <citation type="journal article" date="2012" name="Eukaryot. Cell">
        <title>Draft genome sequence of Wickerhamomyces ciferrii NRRL Y-1031 F-60-10.</title>
        <authorList>
            <person name="Schneider J."/>
            <person name="Andrea H."/>
            <person name="Blom J."/>
            <person name="Jaenicke S."/>
            <person name="Ruckert C."/>
            <person name="Schorsch C."/>
            <person name="Szczepanowski R."/>
            <person name="Farwick M."/>
            <person name="Goesmann A."/>
            <person name="Puhler A."/>
            <person name="Schaffer S."/>
            <person name="Tauch A."/>
            <person name="Kohler T."/>
            <person name="Brinkrolf K."/>
        </authorList>
    </citation>
    <scope>NUCLEOTIDE SEQUENCE [LARGE SCALE GENOMIC DNA]</scope>
    <source>
        <strain evidence="3">ATCC 14091 / BCRC 22168 / CBS 111 / JCM 3599 / NBRC 0793 / NRRL Y-1031 F-60-10</strain>
    </source>
</reference>
<gene>
    <name evidence="2" type="ORF">BN7_6029</name>
</gene>
<dbReference type="PANTHER" id="PTHR31975:SF2">
    <property type="entry name" value="CHITIN BIOSYNTHESIS PROTEIN CHS6-RELATED"/>
    <property type="match status" value="1"/>
</dbReference>
<dbReference type="Pfam" id="PF09295">
    <property type="entry name" value="ChAPs"/>
    <property type="match status" value="1"/>
</dbReference>
<evidence type="ECO:0000313" key="3">
    <source>
        <dbReference type="Proteomes" id="UP000009328"/>
    </source>
</evidence>
<protein>
    <submittedName>
        <fullName evidence="2">Uncharacterized protein</fullName>
    </submittedName>
</protein>
<dbReference type="SUPFAM" id="SSF48452">
    <property type="entry name" value="TPR-like"/>
    <property type="match status" value="1"/>
</dbReference>
<keyword evidence="3" id="KW-1185">Reference proteome</keyword>
<dbReference type="InterPro" id="IPR015374">
    <property type="entry name" value="ChAPs"/>
</dbReference>
<dbReference type="eggNOG" id="ENOG502QRF3">
    <property type="taxonomic scope" value="Eukaryota"/>
</dbReference>
<dbReference type="GO" id="GO:0034044">
    <property type="term" value="C:exomer complex"/>
    <property type="evidence" value="ECO:0007669"/>
    <property type="project" value="TreeGrafter"/>
</dbReference>
<accession>K0KMD6</accession>
<feature type="compositionally biased region" description="Basic residues" evidence="1">
    <location>
        <begin position="33"/>
        <end position="44"/>
    </location>
</feature>
<dbReference type="HOGENOM" id="CLU_019711_0_0_1"/>